<feature type="transmembrane region" description="Helical" evidence="3">
    <location>
        <begin position="20"/>
        <end position="43"/>
    </location>
</feature>
<gene>
    <name evidence="6" type="ORF">GCM10007157_28660</name>
</gene>
<keyword evidence="7" id="KW-1185">Reference proteome</keyword>
<dbReference type="Gene3D" id="2.40.420.20">
    <property type="match status" value="1"/>
</dbReference>
<feature type="domain" description="CusB-like beta-barrel" evidence="4">
    <location>
        <begin position="241"/>
        <end position="304"/>
    </location>
</feature>
<feature type="domain" description="CzcB-like barrel-sandwich hybrid" evidence="5">
    <location>
        <begin position="98"/>
        <end position="231"/>
    </location>
</feature>
<name>A0A8H9LXD7_9GAMM</name>
<sequence>MGTHNLGTHHLGTHTKTRRYWLGSVLASLLTVGATAAVVVVLTSQHTSAQQLRQQGADNALLQVATQPLQLATEMRREVKLTGRVVARQSVSLAFEPAGRVIDIRVDRGDRVEQGEVLARLDTRRLESRLAEVAARSEEARAALALAQRQEERESQLNQSNFASRTALDQARTERLSQQARLAALAAEQESLSADLADSTLTAPFEGQIVARQVDVGSLVSSGTAAFDLVDTRQLEAHIGLPARLAGTLAAGDTVTVTVHGQAFEGDVRARLAQVDNDSRTQTLVVALANPENVVPGDLATLTYTLAEPAEGYWVPLSALRASDRGLWNVLIAEPLEDERYRVATASVELLHTEGDRAFVRGTLLPGMQLITQGAHRIVPGQQVTLARGIAHDAS</sequence>
<dbReference type="SUPFAM" id="SSF111369">
    <property type="entry name" value="HlyD-like secretion proteins"/>
    <property type="match status" value="1"/>
</dbReference>
<dbReference type="GO" id="GO:0015562">
    <property type="term" value="F:efflux transmembrane transporter activity"/>
    <property type="evidence" value="ECO:0007669"/>
    <property type="project" value="TreeGrafter"/>
</dbReference>
<feature type="region of interest" description="Disordered" evidence="2">
    <location>
        <begin position="151"/>
        <end position="170"/>
    </location>
</feature>
<dbReference type="Proteomes" id="UP000623776">
    <property type="component" value="Unassembled WGS sequence"/>
</dbReference>
<dbReference type="NCBIfam" id="TIGR01730">
    <property type="entry name" value="RND_mfp"/>
    <property type="match status" value="1"/>
</dbReference>
<evidence type="ECO:0000259" key="5">
    <source>
        <dbReference type="Pfam" id="PF25973"/>
    </source>
</evidence>
<keyword evidence="3" id="KW-0472">Membrane</keyword>
<reference evidence="7" key="1">
    <citation type="journal article" date="2019" name="Int. J. Syst. Evol. Microbiol.">
        <title>The Global Catalogue of Microorganisms (GCM) 10K type strain sequencing project: providing services to taxonomists for standard genome sequencing and annotation.</title>
        <authorList>
            <consortium name="The Broad Institute Genomics Platform"/>
            <consortium name="The Broad Institute Genome Sequencing Center for Infectious Disease"/>
            <person name="Wu L."/>
            <person name="Ma J."/>
        </authorList>
    </citation>
    <scope>NUCLEOTIDE SEQUENCE [LARGE SCALE GENOMIC DNA]</scope>
    <source>
        <strain evidence="7">KCTC 22154</strain>
    </source>
</reference>
<dbReference type="Pfam" id="PF25973">
    <property type="entry name" value="BSH_CzcB"/>
    <property type="match status" value="1"/>
</dbReference>
<dbReference type="PANTHER" id="PTHR30469">
    <property type="entry name" value="MULTIDRUG RESISTANCE PROTEIN MDTA"/>
    <property type="match status" value="1"/>
</dbReference>
<evidence type="ECO:0000256" key="3">
    <source>
        <dbReference type="SAM" id="Phobius"/>
    </source>
</evidence>
<dbReference type="Gene3D" id="2.40.30.170">
    <property type="match status" value="1"/>
</dbReference>
<evidence type="ECO:0000259" key="4">
    <source>
        <dbReference type="Pfam" id="PF25954"/>
    </source>
</evidence>
<evidence type="ECO:0000313" key="6">
    <source>
        <dbReference type="EMBL" id="GGW35410.1"/>
    </source>
</evidence>
<dbReference type="PANTHER" id="PTHR30469:SF11">
    <property type="entry name" value="BLL4320 PROTEIN"/>
    <property type="match status" value="1"/>
</dbReference>
<dbReference type="Pfam" id="PF25954">
    <property type="entry name" value="Beta-barrel_RND_2"/>
    <property type="match status" value="1"/>
</dbReference>
<dbReference type="InterPro" id="IPR058792">
    <property type="entry name" value="Beta-barrel_RND_2"/>
</dbReference>
<keyword evidence="3" id="KW-1133">Transmembrane helix</keyword>
<comment type="similarity">
    <text evidence="1">Belongs to the membrane fusion protein (MFP) (TC 8.A.1) family.</text>
</comment>
<accession>A0A8H9LXD7</accession>
<keyword evidence="3" id="KW-0812">Transmembrane</keyword>
<dbReference type="Gene3D" id="2.40.50.100">
    <property type="match status" value="1"/>
</dbReference>
<dbReference type="AlphaFoldDB" id="A0A8H9LXD7"/>
<comment type="caution">
    <text evidence="6">The sequence shown here is derived from an EMBL/GenBank/DDBJ whole genome shotgun (WGS) entry which is preliminary data.</text>
</comment>
<protein>
    <submittedName>
        <fullName evidence="6">RND transporter MFP subunit</fullName>
    </submittedName>
</protein>
<dbReference type="EMBL" id="BMXN01000020">
    <property type="protein sequence ID" value="GGW35410.1"/>
    <property type="molecule type" value="Genomic_DNA"/>
</dbReference>
<proteinExistence type="inferred from homology"/>
<evidence type="ECO:0000256" key="1">
    <source>
        <dbReference type="ARBA" id="ARBA00009477"/>
    </source>
</evidence>
<dbReference type="Gene3D" id="1.10.287.470">
    <property type="entry name" value="Helix hairpin bin"/>
    <property type="match status" value="1"/>
</dbReference>
<organism evidence="6 7">
    <name type="scientific">Vreelandella hamiltonii</name>
    <dbReference type="NCBI Taxonomy" id="502829"/>
    <lineage>
        <taxon>Bacteria</taxon>
        <taxon>Pseudomonadati</taxon>
        <taxon>Pseudomonadota</taxon>
        <taxon>Gammaproteobacteria</taxon>
        <taxon>Oceanospirillales</taxon>
        <taxon>Halomonadaceae</taxon>
        <taxon>Vreelandella</taxon>
    </lineage>
</organism>
<dbReference type="GO" id="GO:1990281">
    <property type="term" value="C:efflux pump complex"/>
    <property type="evidence" value="ECO:0007669"/>
    <property type="project" value="TreeGrafter"/>
</dbReference>
<dbReference type="InterPro" id="IPR006143">
    <property type="entry name" value="RND_pump_MFP"/>
</dbReference>
<dbReference type="RefSeq" id="WP_229800850.1">
    <property type="nucleotide sequence ID" value="NZ_BMXN01000020.1"/>
</dbReference>
<dbReference type="InterPro" id="IPR058647">
    <property type="entry name" value="BSH_CzcB-like"/>
</dbReference>
<evidence type="ECO:0000256" key="2">
    <source>
        <dbReference type="SAM" id="MobiDB-lite"/>
    </source>
</evidence>
<evidence type="ECO:0000313" key="7">
    <source>
        <dbReference type="Proteomes" id="UP000623776"/>
    </source>
</evidence>